<protein>
    <submittedName>
        <fullName evidence="2">UL79</fullName>
    </submittedName>
</protein>
<dbReference type="RefSeq" id="YP_010801646.1">
    <property type="nucleotide sequence ID" value="NC_076967.1"/>
</dbReference>
<comment type="similarity">
    <text evidence="1">Belongs to the herpesviridae UL79 family.</text>
</comment>
<gene>
    <name evidence="2" type="primary">ORF18</name>
</gene>
<accession>A0A5B8FKD1</accession>
<evidence type="ECO:0000256" key="1">
    <source>
        <dbReference type="ARBA" id="ARBA00005714"/>
    </source>
</evidence>
<evidence type="ECO:0000313" key="2">
    <source>
        <dbReference type="EMBL" id="QDQ69226.1"/>
    </source>
</evidence>
<keyword evidence="3" id="KW-1185">Reference proteome</keyword>
<evidence type="ECO:0000313" key="3">
    <source>
        <dbReference type="Proteomes" id="UP001147731"/>
    </source>
</evidence>
<proteinExistence type="inferred from homology"/>
<dbReference type="InterPro" id="IPR004290">
    <property type="entry name" value="Herpes_UL79"/>
</dbReference>
<dbReference type="Pfam" id="PF03049">
    <property type="entry name" value="Herpes_UL79"/>
    <property type="match status" value="1"/>
</dbReference>
<organism evidence="2 3">
    <name type="scientific">Colobine gammaherpesvirus 1</name>
    <dbReference type="NCBI Taxonomy" id="2597325"/>
    <lineage>
        <taxon>Viruses</taxon>
        <taxon>Duplodnaviria</taxon>
        <taxon>Heunggongvirae</taxon>
        <taxon>Peploviricota</taxon>
        <taxon>Herviviricetes</taxon>
        <taxon>Herpesvirales</taxon>
        <taxon>Orthoherpesviridae</taxon>
        <taxon>Gammaherpesvirinae</taxon>
        <taxon>Rhadinovirus</taxon>
        <taxon>Rhadinovirus colobinegamma1</taxon>
    </lineage>
</organism>
<sequence length="256" mass="28961">MLGRHVREALPMSPGLKKLLWRFLCGKNLNTFHPQELRFLHLVLCEMYTFVLNVYLLREATSAAGTHDATVLGRKVPVEVWKLVYDGLAAMGVNRRDLLREEWRNALWLHLNANPRLLKGLADYLFRRLGLMHSIRIAPENLGDGNFLFSLGSALPCRLLLALGYCLCFWGLAQHEPWVRFFSRQAFLTYLIIRGHLMLPGSLLSWASETGYTGPIEAVCRDIGSMHGLVAVTGEVLPAPGNEQLSYMRVFDNNAL</sequence>
<dbReference type="Proteomes" id="UP001147731">
    <property type="component" value="Segment"/>
</dbReference>
<dbReference type="EMBL" id="MH932584">
    <property type="protein sequence ID" value="QDQ69226.1"/>
    <property type="molecule type" value="Genomic_DNA"/>
</dbReference>
<reference evidence="2" key="1">
    <citation type="journal article" date="2019" name="Emerg. Infect. Dis.">
        <title>Novel Virus Related to Kaposi's Sarcoma-Associated Herpesvirus from Colobus Monkey.</title>
        <authorList>
            <person name="Dhingra A."/>
            <person name="Ganzenmueller T."/>
            <person name="Hage E."/>
            <person name="Suarez N.M."/>
            <person name="Matz-Rensing K."/>
            <person name="Widmer D."/>
            <person name="Pohlmann S."/>
            <person name="Davison A.J."/>
            <person name="Schulz T.F."/>
            <person name="Kaul A."/>
        </authorList>
    </citation>
    <scope>NUCLEOTIDE SEQUENCE</scope>
    <source>
        <strain evidence="2">Hannover</strain>
    </source>
</reference>
<name>A0A5B8FKD1_9GAMA</name>
<dbReference type="GeneID" id="80540358"/>
<dbReference type="KEGG" id="vg:80540358"/>